<dbReference type="EC" id="2.7.1.180" evidence="1 10"/>
<evidence type="ECO:0000256" key="1">
    <source>
        <dbReference type="ARBA" id="ARBA00011955"/>
    </source>
</evidence>
<sequence>MLSPSSSLRRARALLGTLVEIKATGADQVLSAAVDAAFAEMEQVQRLMSFHDPNSDVSLLNRCAYKRAIKINPRTWAVLARAHEIAKVSGGAFDVTVAPRLVKWGFLPAADGAANLEVKQDGYRRIDLLEDCAVRFREPAQLDLGGIAKGYAVDRAARVLEEHGIRDYVVNAGGDLRVGATAEAIHVRHPACPQQLIPVGMLRTAAIATSADYFTRKKIGGRYVHAIVAPSGGRPAKRRASVSVVAAECMTADALTKVAALLRERAVSVLARFDAEGILIDRRGARLLSSSARSTSSFGVGAGCALP</sequence>
<evidence type="ECO:0000256" key="9">
    <source>
        <dbReference type="ARBA" id="ARBA00048540"/>
    </source>
</evidence>
<dbReference type="PIRSF" id="PIRSF006268">
    <property type="entry name" value="ApbE"/>
    <property type="match status" value="1"/>
</dbReference>
<evidence type="ECO:0000256" key="11">
    <source>
        <dbReference type="PIRSR" id="PIRSR006268-2"/>
    </source>
</evidence>
<evidence type="ECO:0000256" key="5">
    <source>
        <dbReference type="ARBA" id="ARBA00022723"/>
    </source>
</evidence>
<gene>
    <name evidence="12" type="ORF">A2W18_10345</name>
</gene>
<name>A0A1F6VDN4_9PROT</name>
<dbReference type="Proteomes" id="UP000179076">
    <property type="component" value="Unassembled WGS sequence"/>
</dbReference>
<evidence type="ECO:0000256" key="2">
    <source>
        <dbReference type="ARBA" id="ARBA00016337"/>
    </source>
</evidence>
<accession>A0A1F6VDN4</accession>
<organism evidence="12 13">
    <name type="scientific">Candidatus Muproteobacteria bacterium RBG_16_60_9</name>
    <dbReference type="NCBI Taxonomy" id="1817755"/>
    <lineage>
        <taxon>Bacteria</taxon>
        <taxon>Pseudomonadati</taxon>
        <taxon>Pseudomonadota</taxon>
        <taxon>Candidatus Muproteobacteria</taxon>
    </lineage>
</organism>
<keyword evidence="7 10" id="KW-0460">Magnesium</keyword>
<dbReference type="InterPro" id="IPR003374">
    <property type="entry name" value="ApbE-like_sf"/>
</dbReference>
<comment type="caution">
    <text evidence="12">The sequence shown here is derived from an EMBL/GenBank/DDBJ whole genome shotgun (WGS) entry which is preliminary data.</text>
</comment>
<reference evidence="12 13" key="1">
    <citation type="journal article" date="2016" name="Nat. Commun.">
        <title>Thousands of microbial genomes shed light on interconnected biogeochemical processes in an aquifer system.</title>
        <authorList>
            <person name="Anantharaman K."/>
            <person name="Brown C.T."/>
            <person name="Hug L.A."/>
            <person name="Sharon I."/>
            <person name="Castelle C.J."/>
            <person name="Probst A.J."/>
            <person name="Thomas B.C."/>
            <person name="Singh A."/>
            <person name="Wilkins M.J."/>
            <person name="Karaoz U."/>
            <person name="Brodie E.L."/>
            <person name="Williams K.H."/>
            <person name="Hubbard S.S."/>
            <person name="Banfield J.F."/>
        </authorList>
    </citation>
    <scope>NUCLEOTIDE SEQUENCE [LARGE SCALE GENOMIC DNA]</scope>
</reference>
<evidence type="ECO:0000313" key="12">
    <source>
        <dbReference type="EMBL" id="OGI67679.1"/>
    </source>
</evidence>
<feature type="binding site" evidence="11">
    <location>
        <position position="253"/>
    </location>
    <ligand>
        <name>Mg(2+)</name>
        <dbReference type="ChEBI" id="CHEBI:18420"/>
    </ligand>
</feature>
<keyword evidence="4 10" id="KW-0808">Transferase</keyword>
<evidence type="ECO:0000256" key="4">
    <source>
        <dbReference type="ARBA" id="ARBA00022679"/>
    </source>
</evidence>
<evidence type="ECO:0000256" key="6">
    <source>
        <dbReference type="ARBA" id="ARBA00022827"/>
    </source>
</evidence>
<dbReference type="SUPFAM" id="SSF143631">
    <property type="entry name" value="ApbE-like"/>
    <property type="match status" value="1"/>
</dbReference>
<comment type="similarity">
    <text evidence="10">Belongs to the ApbE family.</text>
</comment>
<comment type="cofactor">
    <cofactor evidence="11">
        <name>Mg(2+)</name>
        <dbReference type="ChEBI" id="CHEBI:18420"/>
    </cofactor>
    <cofactor evidence="11">
        <name>Mn(2+)</name>
        <dbReference type="ChEBI" id="CHEBI:29035"/>
    </cofactor>
    <text evidence="11">Magnesium. Can also use manganese.</text>
</comment>
<protein>
    <recommendedName>
        <fullName evidence="2 10">FAD:protein FMN transferase</fullName>
        <ecNumber evidence="1 10">2.7.1.180</ecNumber>
    </recommendedName>
    <alternativeName>
        <fullName evidence="8 10">Flavin transferase</fullName>
    </alternativeName>
</protein>
<evidence type="ECO:0000313" key="13">
    <source>
        <dbReference type="Proteomes" id="UP000179076"/>
    </source>
</evidence>
<keyword evidence="5 10" id="KW-0479">Metal-binding</keyword>
<evidence type="ECO:0000256" key="8">
    <source>
        <dbReference type="ARBA" id="ARBA00031306"/>
    </source>
</evidence>
<dbReference type="PANTHER" id="PTHR30040">
    <property type="entry name" value="THIAMINE BIOSYNTHESIS LIPOPROTEIN APBE"/>
    <property type="match status" value="1"/>
</dbReference>
<evidence type="ECO:0000256" key="10">
    <source>
        <dbReference type="PIRNR" id="PIRNR006268"/>
    </source>
</evidence>
<dbReference type="EMBL" id="MFSP01000050">
    <property type="protein sequence ID" value="OGI67679.1"/>
    <property type="molecule type" value="Genomic_DNA"/>
</dbReference>
<comment type="catalytic activity">
    <reaction evidence="9 10">
        <text>L-threonyl-[protein] + FAD = FMN-L-threonyl-[protein] + AMP + H(+)</text>
        <dbReference type="Rhea" id="RHEA:36847"/>
        <dbReference type="Rhea" id="RHEA-COMP:11060"/>
        <dbReference type="Rhea" id="RHEA-COMP:11061"/>
        <dbReference type="ChEBI" id="CHEBI:15378"/>
        <dbReference type="ChEBI" id="CHEBI:30013"/>
        <dbReference type="ChEBI" id="CHEBI:57692"/>
        <dbReference type="ChEBI" id="CHEBI:74257"/>
        <dbReference type="ChEBI" id="CHEBI:456215"/>
        <dbReference type="EC" id="2.7.1.180"/>
    </reaction>
</comment>
<dbReference type="GO" id="GO:0016740">
    <property type="term" value="F:transferase activity"/>
    <property type="evidence" value="ECO:0007669"/>
    <property type="project" value="UniProtKB-UniRule"/>
</dbReference>
<dbReference type="PANTHER" id="PTHR30040:SF2">
    <property type="entry name" value="FAD:PROTEIN FMN TRANSFERASE"/>
    <property type="match status" value="1"/>
</dbReference>
<dbReference type="InterPro" id="IPR024932">
    <property type="entry name" value="ApbE"/>
</dbReference>
<proteinExistence type="inferred from homology"/>
<dbReference type="AlphaFoldDB" id="A0A1F6VDN4"/>
<evidence type="ECO:0000256" key="7">
    <source>
        <dbReference type="ARBA" id="ARBA00022842"/>
    </source>
</evidence>
<dbReference type="Gene3D" id="3.10.520.10">
    <property type="entry name" value="ApbE-like domains"/>
    <property type="match status" value="1"/>
</dbReference>
<keyword evidence="6 10" id="KW-0274">FAD</keyword>
<keyword evidence="3 10" id="KW-0285">Flavoprotein</keyword>
<dbReference type="GO" id="GO:0046872">
    <property type="term" value="F:metal ion binding"/>
    <property type="evidence" value="ECO:0007669"/>
    <property type="project" value="UniProtKB-UniRule"/>
</dbReference>
<feature type="binding site" evidence="11">
    <location>
        <position position="146"/>
    </location>
    <ligand>
        <name>Mg(2+)</name>
        <dbReference type="ChEBI" id="CHEBI:18420"/>
    </ligand>
</feature>
<evidence type="ECO:0000256" key="3">
    <source>
        <dbReference type="ARBA" id="ARBA00022630"/>
    </source>
</evidence>
<dbReference type="Pfam" id="PF02424">
    <property type="entry name" value="ApbE"/>
    <property type="match status" value="1"/>
</dbReference>